<name>A0ABN1FL38_9PROT</name>
<dbReference type="EMBL" id="BAAAFZ010000053">
    <property type="protein sequence ID" value="GAA0592926.1"/>
    <property type="molecule type" value="Genomic_DNA"/>
</dbReference>
<reference evidence="1 2" key="1">
    <citation type="journal article" date="2019" name="Int. J. Syst. Evol. Microbiol.">
        <title>The Global Catalogue of Microorganisms (GCM) 10K type strain sequencing project: providing services to taxonomists for standard genome sequencing and annotation.</title>
        <authorList>
            <consortium name="The Broad Institute Genomics Platform"/>
            <consortium name="The Broad Institute Genome Sequencing Center for Infectious Disease"/>
            <person name="Wu L."/>
            <person name="Ma J."/>
        </authorList>
    </citation>
    <scope>NUCLEOTIDE SEQUENCE [LARGE SCALE GENOMIC DNA]</scope>
    <source>
        <strain evidence="1 2">JCM 9933</strain>
    </source>
</reference>
<evidence type="ECO:0000313" key="2">
    <source>
        <dbReference type="Proteomes" id="UP001501588"/>
    </source>
</evidence>
<keyword evidence="2" id="KW-1185">Reference proteome</keyword>
<comment type="caution">
    <text evidence="1">The sequence shown here is derived from an EMBL/GenBank/DDBJ whole genome shotgun (WGS) entry which is preliminary data.</text>
</comment>
<gene>
    <name evidence="1" type="ORF">GCM10009416_34170</name>
</gene>
<dbReference type="Proteomes" id="UP001501588">
    <property type="component" value="Unassembled WGS sequence"/>
</dbReference>
<accession>A0ABN1FL38</accession>
<evidence type="ECO:0000313" key="1">
    <source>
        <dbReference type="EMBL" id="GAA0592926.1"/>
    </source>
</evidence>
<sequence>MSFNLTPAQYFEIVRAEHQDFKADRASIRRTISCCTLTNHIVDHLTSHYFQTDPAKLHIQPGLTFKAALNVYRDHVVGECPDISVIRDLCDYGKHGSHLDRPSVQVQWTGLEETYGFHVSFAEVPASDYVKTVRVGIIMKDGGEMKLEVVLASVFHYWERKFVAEAL</sequence>
<proteinExistence type="predicted"/>
<dbReference type="RefSeq" id="WP_343896585.1">
    <property type="nucleotide sequence ID" value="NZ_BAAAFZ010000053.1"/>
</dbReference>
<protein>
    <submittedName>
        <fullName evidence="1">Uncharacterized protein</fullName>
    </submittedName>
</protein>
<organism evidence="1 2">
    <name type="scientific">Craurococcus roseus</name>
    <dbReference type="NCBI Taxonomy" id="77585"/>
    <lineage>
        <taxon>Bacteria</taxon>
        <taxon>Pseudomonadati</taxon>
        <taxon>Pseudomonadota</taxon>
        <taxon>Alphaproteobacteria</taxon>
        <taxon>Acetobacterales</taxon>
        <taxon>Acetobacteraceae</taxon>
        <taxon>Craurococcus</taxon>
    </lineage>
</organism>